<dbReference type="PANTHER" id="PTHR43133">
    <property type="entry name" value="RNA POLYMERASE ECF-TYPE SIGMA FACTO"/>
    <property type="match status" value="1"/>
</dbReference>
<feature type="region of interest" description="Disordered" evidence="6">
    <location>
        <begin position="1"/>
        <end position="56"/>
    </location>
</feature>
<name>A0A930VGJ9_9ACTN</name>
<dbReference type="Pfam" id="PF08281">
    <property type="entry name" value="Sigma70_r4_2"/>
    <property type="match status" value="1"/>
</dbReference>
<feature type="domain" description="RNA polymerase sigma-70 region 2" evidence="7">
    <location>
        <begin position="77"/>
        <end position="137"/>
    </location>
</feature>
<comment type="caution">
    <text evidence="9">The sequence shown here is derived from an EMBL/GenBank/DDBJ whole genome shotgun (WGS) entry which is preliminary data.</text>
</comment>
<dbReference type="EMBL" id="JADKPO010000005">
    <property type="protein sequence ID" value="MBF4767134.1"/>
    <property type="molecule type" value="Genomic_DNA"/>
</dbReference>
<dbReference type="SUPFAM" id="SSF88659">
    <property type="entry name" value="Sigma3 and sigma4 domains of RNA polymerase sigma factors"/>
    <property type="match status" value="1"/>
</dbReference>
<dbReference type="SUPFAM" id="SSF88946">
    <property type="entry name" value="Sigma2 domain of RNA polymerase sigma factors"/>
    <property type="match status" value="1"/>
</dbReference>
<evidence type="ECO:0000256" key="6">
    <source>
        <dbReference type="SAM" id="MobiDB-lite"/>
    </source>
</evidence>
<dbReference type="Gene3D" id="1.10.1740.10">
    <property type="match status" value="1"/>
</dbReference>
<keyword evidence="10" id="KW-1185">Reference proteome</keyword>
<evidence type="ECO:0000313" key="10">
    <source>
        <dbReference type="Proteomes" id="UP000660668"/>
    </source>
</evidence>
<dbReference type="InterPro" id="IPR036388">
    <property type="entry name" value="WH-like_DNA-bd_sf"/>
</dbReference>
<dbReference type="Pfam" id="PF04542">
    <property type="entry name" value="Sigma70_r2"/>
    <property type="match status" value="1"/>
</dbReference>
<dbReference type="InterPro" id="IPR039425">
    <property type="entry name" value="RNA_pol_sigma-70-like"/>
</dbReference>
<dbReference type="GO" id="GO:0016987">
    <property type="term" value="F:sigma factor activity"/>
    <property type="evidence" value="ECO:0007669"/>
    <property type="project" value="UniProtKB-KW"/>
</dbReference>
<evidence type="ECO:0000259" key="7">
    <source>
        <dbReference type="Pfam" id="PF04542"/>
    </source>
</evidence>
<gene>
    <name evidence="9" type="ORF">ISU10_05080</name>
</gene>
<dbReference type="InterPro" id="IPR013249">
    <property type="entry name" value="RNA_pol_sigma70_r4_t2"/>
</dbReference>
<accession>A0A930VGJ9</accession>
<protein>
    <submittedName>
        <fullName evidence="9">RNA polymerase sigma factor</fullName>
    </submittedName>
</protein>
<evidence type="ECO:0000256" key="2">
    <source>
        <dbReference type="ARBA" id="ARBA00023015"/>
    </source>
</evidence>
<evidence type="ECO:0000256" key="4">
    <source>
        <dbReference type="ARBA" id="ARBA00023125"/>
    </source>
</evidence>
<dbReference type="GO" id="GO:0006352">
    <property type="term" value="P:DNA-templated transcription initiation"/>
    <property type="evidence" value="ECO:0007669"/>
    <property type="project" value="InterPro"/>
</dbReference>
<evidence type="ECO:0000256" key="1">
    <source>
        <dbReference type="ARBA" id="ARBA00010641"/>
    </source>
</evidence>
<evidence type="ECO:0000259" key="8">
    <source>
        <dbReference type="Pfam" id="PF08281"/>
    </source>
</evidence>
<keyword evidence="5" id="KW-0804">Transcription</keyword>
<evidence type="ECO:0000256" key="3">
    <source>
        <dbReference type="ARBA" id="ARBA00023082"/>
    </source>
</evidence>
<dbReference type="InterPro" id="IPR013325">
    <property type="entry name" value="RNA_pol_sigma_r2"/>
</dbReference>
<keyword evidence="2" id="KW-0805">Transcription regulation</keyword>
<dbReference type="InterPro" id="IPR007627">
    <property type="entry name" value="RNA_pol_sigma70_r2"/>
</dbReference>
<evidence type="ECO:0000313" key="9">
    <source>
        <dbReference type="EMBL" id="MBF4767134.1"/>
    </source>
</evidence>
<keyword evidence="4" id="KW-0238">DNA-binding</keyword>
<dbReference type="CDD" id="cd06171">
    <property type="entry name" value="Sigma70_r4"/>
    <property type="match status" value="1"/>
</dbReference>
<dbReference type="InterPro" id="IPR013324">
    <property type="entry name" value="RNA_pol_sigma_r3/r4-like"/>
</dbReference>
<evidence type="ECO:0000256" key="5">
    <source>
        <dbReference type="ARBA" id="ARBA00023163"/>
    </source>
</evidence>
<reference evidence="9" key="1">
    <citation type="submission" date="2020-11" db="EMBL/GenBank/DDBJ databases">
        <title>Nocardioides cynanchi sp. nov., isolated from soil of rhizosphere of Cynanchum wilfordii.</title>
        <authorList>
            <person name="Lee J.-S."/>
            <person name="Suh M.K."/>
            <person name="Kim J.-S."/>
        </authorList>
    </citation>
    <scope>NUCLEOTIDE SEQUENCE</scope>
    <source>
        <strain evidence="9">KCTC 19276</strain>
    </source>
</reference>
<dbReference type="NCBIfam" id="TIGR02937">
    <property type="entry name" value="sigma70-ECF"/>
    <property type="match status" value="1"/>
</dbReference>
<dbReference type="InterPro" id="IPR014284">
    <property type="entry name" value="RNA_pol_sigma-70_dom"/>
</dbReference>
<keyword evidence="3" id="KW-0731">Sigma factor</keyword>
<dbReference type="GO" id="GO:0003677">
    <property type="term" value="F:DNA binding"/>
    <property type="evidence" value="ECO:0007669"/>
    <property type="project" value="UniProtKB-KW"/>
</dbReference>
<dbReference type="Proteomes" id="UP000660668">
    <property type="component" value="Unassembled WGS sequence"/>
</dbReference>
<sequence length="250" mass="27524">MGRSSVAFRGGRSPWEIGARGRVGVGPEVTRRTVASGTRPGSEDPPDDTRAPGSTPFAESELVERLRAGDETAFSELVERLHPAMVRLALTRVRSRAVAEEVAQDAWLGLLRGIETFEGRSSLRSWLFRIVTNRAISTGLKERAHLPVEDGELEHRDGRFSQDGWWVTPPTHWADEVIDRITAPALAGRVHEAIAELPPGQRAVVTLRDVEGLTSAEVCAILDISEGNQRVLLHRARTRIRAALEQEVIP</sequence>
<dbReference type="AlphaFoldDB" id="A0A930VGJ9"/>
<dbReference type="PANTHER" id="PTHR43133:SF8">
    <property type="entry name" value="RNA POLYMERASE SIGMA FACTOR HI_1459-RELATED"/>
    <property type="match status" value="1"/>
</dbReference>
<proteinExistence type="inferred from homology"/>
<organism evidence="9 10">
    <name type="scientific">Nocardioides agariphilus</name>
    <dbReference type="NCBI Taxonomy" id="433664"/>
    <lineage>
        <taxon>Bacteria</taxon>
        <taxon>Bacillati</taxon>
        <taxon>Actinomycetota</taxon>
        <taxon>Actinomycetes</taxon>
        <taxon>Propionibacteriales</taxon>
        <taxon>Nocardioidaceae</taxon>
        <taxon>Nocardioides</taxon>
    </lineage>
</organism>
<feature type="domain" description="RNA polymerase sigma factor 70 region 4 type 2" evidence="8">
    <location>
        <begin position="189"/>
        <end position="239"/>
    </location>
</feature>
<comment type="similarity">
    <text evidence="1">Belongs to the sigma-70 factor family. ECF subfamily.</text>
</comment>
<dbReference type="Gene3D" id="1.10.10.10">
    <property type="entry name" value="Winged helix-like DNA-binding domain superfamily/Winged helix DNA-binding domain"/>
    <property type="match status" value="1"/>
</dbReference>